<dbReference type="AlphaFoldDB" id="L0A8F2"/>
<reference evidence="3" key="1">
    <citation type="submission" date="2012-03" db="EMBL/GenBank/DDBJ databases">
        <title>Complete sequence of plasmid 1 of Deinococcus peraridilitoris DSM 19664.</title>
        <authorList>
            <person name="Lucas S."/>
            <person name="Copeland A."/>
            <person name="Lapidus A."/>
            <person name="Glavina del Rio T."/>
            <person name="Dalin E."/>
            <person name="Tice H."/>
            <person name="Bruce D."/>
            <person name="Goodwin L."/>
            <person name="Pitluck S."/>
            <person name="Peters L."/>
            <person name="Mikhailova N."/>
            <person name="Lu M."/>
            <person name="Kyrpides N."/>
            <person name="Mavromatis K."/>
            <person name="Ivanova N."/>
            <person name="Brettin T."/>
            <person name="Detter J.C."/>
            <person name="Han C."/>
            <person name="Larimer F."/>
            <person name="Land M."/>
            <person name="Hauser L."/>
            <person name="Markowitz V."/>
            <person name="Cheng J.-F."/>
            <person name="Hugenholtz P."/>
            <person name="Woyke T."/>
            <person name="Wu D."/>
            <person name="Pukall R."/>
            <person name="Steenblock K."/>
            <person name="Brambilla E."/>
            <person name="Klenk H.-P."/>
            <person name="Eisen J.A."/>
        </authorList>
    </citation>
    <scope>NUCLEOTIDE SEQUENCE [LARGE SCALE GENOMIC DNA]</scope>
    <source>
        <strain evidence="3">DSM 19664 / LMG 22246 / CIP 109416 / KR-200</strain>
        <plasmid evidence="3">Plasmid pDEIPE01</plasmid>
    </source>
</reference>
<proteinExistence type="predicted"/>
<dbReference type="Proteomes" id="UP000010467">
    <property type="component" value="Plasmid pDEIPE01"/>
</dbReference>
<gene>
    <name evidence="2" type="ordered locus">Deipe_3955</name>
</gene>
<dbReference type="Pfam" id="PF13276">
    <property type="entry name" value="HTH_21"/>
    <property type="match status" value="1"/>
</dbReference>
<dbReference type="EMBL" id="CP003383">
    <property type="protein sequence ID" value="AFZ69360.1"/>
    <property type="molecule type" value="Genomic_DNA"/>
</dbReference>
<name>L0A8F2_DEIPD</name>
<dbReference type="InterPro" id="IPR025948">
    <property type="entry name" value="HTH-like_dom"/>
</dbReference>
<protein>
    <recommendedName>
        <fullName evidence="1">HTH-like domain-containing protein</fullName>
    </recommendedName>
</protein>
<dbReference type="HOGENOM" id="CLU_027402_4_2_0"/>
<feature type="domain" description="HTH-like" evidence="1">
    <location>
        <begin position="42"/>
        <end position="97"/>
    </location>
</feature>
<dbReference type="RefSeq" id="WP_015231262.1">
    <property type="nucleotide sequence ID" value="NC_019789.1"/>
</dbReference>
<organism evidence="2 3">
    <name type="scientific">Deinococcus peraridilitoris (strain DSM 19664 / LMG 22246 / CIP 109416 / KR-200)</name>
    <dbReference type="NCBI Taxonomy" id="937777"/>
    <lineage>
        <taxon>Bacteria</taxon>
        <taxon>Thermotogati</taxon>
        <taxon>Deinococcota</taxon>
        <taxon>Deinococci</taxon>
        <taxon>Deinococcales</taxon>
        <taxon>Deinococcaceae</taxon>
        <taxon>Deinococcus</taxon>
    </lineage>
</organism>
<dbReference type="PANTHER" id="PTHR46889">
    <property type="entry name" value="TRANSPOSASE INSF FOR INSERTION SEQUENCE IS3B-RELATED"/>
    <property type="match status" value="1"/>
</dbReference>
<accession>L0A8F2</accession>
<dbReference type="PATRIC" id="fig|937777.3.peg.3968"/>
<keyword evidence="2" id="KW-0614">Plasmid</keyword>
<dbReference type="KEGG" id="dpd:Deipe_3955"/>
<geneLocation type="plasmid" evidence="2 3">
    <name>pDEIPE01</name>
</geneLocation>
<dbReference type="OrthoDB" id="68750at2"/>
<keyword evidence="3" id="KW-1185">Reference proteome</keyword>
<evidence type="ECO:0000259" key="1">
    <source>
        <dbReference type="Pfam" id="PF13276"/>
    </source>
</evidence>
<dbReference type="InterPro" id="IPR050900">
    <property type="entry name" value="Transposase_IS3/IS150/IS904"/>
</dbReference>
<evidence type="ECO:0000313" key="3">
    <source>
        <dbReference type="Proteomes" id="UP000010467"/>
    </source>
</evidence>
<sequence length="218" mass="24488">MILPAEKAGISVRRQCQLLKVNRASVHYQKTLKRERTQGINDDQLRQEIEQVILDCSGYGYRRVTHELGRRHRQVNHMRVRRVMKQHQLQCRVRPRKKNTPGLPAAGIPNLLRDEKIVPSGPDQVWIEARPGRPCPGEPLACGLHLRARPDGFRVPGLRTRRVFKEDRGLGFVVTSGRAAGVCCIEDGNQRAGSVAGLIHHSDQGSVYQSGAYLALLD</sequence>
<evidence type="ECO:0000313" key="2">
    <source>
        <dbReference type="EMBL" id="AFZ69360.1"/>
    </source>
</evidence>